<dbReference type="Proteomes" id="UP000031575">
    <property type="component" value="Unassembled WGS sequence"/>
</dbReference>
<comment type="caution">
    <text evidence="4">The sequence shown here is derived from an EMBL/GenBank/DDBJ whole genome shotgun (WGS) entry which is preliminary data.</text>
</comment>
<dbReference type="InterPro" id="IPR050309">
    <property type="entry name" value="Type-B_Carboxylest/Lipase"/>
</dbReference>
<dbReference type="PANTHER" id="PTHR11559">
    <property type="entry name" value="CARBOXYLESTERASE"/>
    <property type="match status" value="1"/>
</dbReference>
<evidence type="ECO:0000313" key="5">
    <source>
        <dbReference type="Proteomes" id="UP000031575"/>
    </source>
</evidence>
<dbReference type="AlphaFoldDB" id="A0A0C2J8K6"/>
<evidence type="ECO:0000259" key="3">
    <source>
        <dbReference type="Pfam" id="PF00135"/>
    </source>
</evidence>
<feature type="region of interest" description="Disordered" evidence="1">
    <location>
        <begin position="583"/>
        <end position="602"/>
    </location>
</feature>
<keyword evidence="2" id="KW-0732">Signal</keyword>
<dbReference type="Gene3D" id="3.40.50.1820">
    <property type="entry name" value="alpha/beta hydrolase"/>
    <property type="match status" value="1"/>
</dbReference>
<sequence>MMMLAIPVCLLAVLSFAQATAARLPTLNLPWGTWQSTVYEKDSNVYVFKNVRFGAKPPRFGRSAFPTQWDNSSSGAACYQVSASGLQVPHDGPVGVPDLRAPLEALPQDEDCLFLDVYVPASNFDANGNPIKALPVVVWFYGGAFAFGAKELGDGISLYTGQAMTTATHNEVIFVAGNYRLGAFGWLAGRYMQSSAQPNAGLYDQALLLNWTNQYISRVGGNPNRVSAWGESAGAGSILHHLIREGGTVKPLFNTFLVQSPAFPWSWDNQPLGTLDETYLNFSQAAGCGRNFNITCLRNVNIDALINANDYLYHRVKDTGIYPHTPLAMMPTWNTSKTDNHVTKTEQFYPAISGAIISHVYNESYSFTPNVRTQNDFDTFLAEFIPGPALATVRSQIRSRYNCVAAPYYGDFKLCLAAVIGDSSFFCNTRDLYGAFPSVSYMMQYAFPTEVEAVHASDLLPAFMNGIQDAVDIILNADPDFGEAKAYALATDLDESIKYVYQAYFGAFAASGNPNSGPPTRPFNWPVASPGESLSNVLRVQQYFPIFQSAFVLTTDKQSNATVCGFWTNIAYQIVNAKSADDSTTHVHQQSPTSNGAKYDEL</sequence>
<dbReference type="ESTHER" id="9pezi-a0a0c2j8k6">
    <property type="family name" value="Fungal_carboxylesterase_lipase"/>
</dbReference>
<gene>
    <name evidence="4" type="ORF">SPBR_03925</name>
</gene>
<dbReference type="Pfam" id="PF00135">
    <property type="entry name" value="COesterase"/>
    <property type="match status" value="1"/>
</dbReference>
<keyword evidence="5" id="KW-1185">Reference proteome</keyword>
<dbReference type="RefSeq" id="XP_040623345.1">
    <property type="nucleotide sequence ID" value="XM_040762213.1"/>
</dbReference>
<name>A0A0C2J8K6_9PEZI</name>
<dbReference type="OrthoDB" id="408631at2759"/>
<dbReference type="GeneID" id="63677134"/>
<reference evidence="4 5" key="1">
    <citation type="journal article" date="2014" name="BMC Genomics">
        <title>Comparative genomics of the major fungal agents of human and animal Sporotrichosis: Sporothrix schenckii and Sporothrix brasiliensis.</title>
        <authorList>
            <person name="Teixeira M.M."/>
            <person name="de Almeida L.G."/>
            <person name="Kubitschek-Barreira P."/>
            <person name="Alves F.L."/>
            <person name="Kioshima E.S."/>
            <person name="Abadio A.K."/>
            <person name="Fernandes L."/>
            <person name="Derengowski L.S."/>
            <person name="Ferreira K.S."/>
            <person name="Souza R.C."/>
            <person name="Ruiz J.C."/>
            <person name="de Andrade N.C."/>
            <person name="Paes H.C."/>
            <person name="Nicola A.M."/>
            <person name="Albuquerque P."/>
            <person name="Gerber A.L."/>
            <person name="Martins V.P."/>
            <person name="Peconick L.D."/>
            <person name="Neto A.V."/>
            <person name="Chaucanez C.B."/>
            <person name="Silva P.A."/>
            <person name="Cunha O.L."/>
            <person name="de Oliveira F.F."/>
            <person name="dos Santos T.C."/>
            <person name="Barros A.L."/>
            <person name="Soares M.A."/>
            <person name="de Oliveira L.M."/>
            <person name="Marini M.M."/>
            <person name="Villalobos-Duno H."/>
            <person name="Cunha M.M."/>
            <person name="de Hoog S."/>
            <person name="da Silveira J.F."/>
            <person name="Henrissat B."/>
            <person name="Nino-Vega G.A."/>
            <person name="Cisalpino P.S."/>
            <person name="Mora-Montes H.M."/>
            <person name="Almeida S.R."/>
            <person name="Stajich J.E."/>
            <person name="Lopes-Bezerra L.M."/>
            <person name="Vasconcelos A.T."/>
            <person name="Felipe M.S."/>
        </authorList>
    </citation>
    <scope>NUCLEOTIDE SEQUENCE [LARGE SCALE GENOMIC DNA]</scope>
    <source>
        <strain evidence="4 5">5110</strain>
    </source>
</reference>
<dbReference type="InterPro" id="IPR002018">
    <property type="entry name" value="CarbesteraseB"/>
</dbReference>
<dbReference type="InterPro" id="IPR019819">
    <property type="entry name" value="Carboxylesterase_B_CS"/>
</dbReference>
<accession>A0A0C2J8K6</accession>
<organism evidence="4 5">
    <name type="scientific">Sporothrix brasiliensis 5110</name>
    <dbReference type="NCBI Taxonomy" id="1398154"/>
    <lineage>
        <taxon>Eukaryota</taxon>
        <taxon>Fungi</taxon>
        <taxon>Dikarya</taxon>
        <taxon>Ascomycota</taxon>
        <taxon>Pezizomycotina</taxon>
        <taxon>Sordariomycetes</taxon>
        <taxon>Sordariomycetidae</taxon>
        <taxon>Ophiostomatales</taxon>
        <taxon>Ophiostomataceae</taxon>
        <taxon>Sporothrix</taxon>
    </lineage>
</organism>
<protein>
    <recommendedName>
        <fullName evidence="3">Carboxylesterase type B domain-containing protein</fullName>
    </recommendedName>
</protein>
<evidence type="ECO:0000256" key="1">
    <source>
        <dbReference type="SAM" id="MobiDB-lite"/>
    </source>
</evidence>
<dbReference type="HOGENOM" id="CLU_006586_10_5_1"/>
<dbReference type="InterPro" id="IPR029058">
    <property type="entry name" value="AB_hydrolase_fold"/>
</dbReference>
<feature type="compositionally biased region" description="Polar residues" evidence="1">
    <location>
        <begin position="586"/>
        <end position="596"/>
    </location>
</feature>
<dbReference type="EMBL" id="AWTV01000001">
    <property type="protein sequence ID" value="KIH95335.1"/>
    <property type="molecule type" value="Genomic_DNA"/>
</dbReference>
<feature type="chain" id="PRO_5002150910" description="Carboxylesterase type B domain-containing protein" evidence="2">
    <location>
        <begin position="23"/>
        <end position="602"/>
    </location>
</feature>
<dbReference type="SUPFAM" id="SSF53474">
    <property type="entry name" value="alpha/beta-Hydrolases"/>
    <property type="match status" value="1"/>
</dbReference>
<dbReference type="VEuPathDB" id="FungiDB:SPBR_03925"/>
<evidence type="ECO:0000256" key="2">
    <source>
        <dbReference type="SAM" id="SignalP"/>
    </source>
</evidence>
<proteinExistence type="predicted"/>
<feature type="signal peptide" evidence="2">
    <location>
        <begin position="1"/>
        <end position="22"/>
    </location>
</feature>
<feature type="domain" description="Carboxylesterase type B" evidence="3">
    <location>
        <begin position="36"/>
        <end position="540"/>
    </location>
</feature>
<evidence type="ECO:0000313" key="4">
    <source>
        <dbReference type="EMBL" id="KIH95335.1"/>
    </source>
</evidence>
<dbReference type="PROSITE" id="PS00941">
    <property type="entry name" value="CARBOXYLESTERASE_B_2"/>
    <property type="match status" value="1"/>
</dbReference>